<feature type="transmembrane region" description="Helical" evidence="1">
    <location>
        <begin position="278"/>
        <end position="298"/>
    </location>
</feature>
<dbReference type="Proteomes" id="UP000280696">
    <property type="component" value="Unassembled WGS sequence"/>
</dbReference>
<feature type="transmembrane region" description="Helical" evidence="1">
    <location>
        <begin position="252"/>
        <end position="272"/>
    </location>
</feature>
<feature type="transmembrane region" description="Helical" evidence="1">
    <location>
        <begin position="18"/>
        <end position="39"/>
    </location>
</feature>
<accession>A0A3A9AX92</accession>
<keyword evidence="1" id="KW-1133">Transmembrane helix</keyword>
<feature type="transmembrane region" description="Helical" evidence="1">
    <location>
        <begin position="318"/>
        <end position="339"/>
    </location>
</feature>
<reference evidence="2 3" key="1">
    <citation type="submission" date="2018-09" db="EMBL/GenBank/DDBJ databases">
        <title>Murine metabolic-syndrome-specific gut microbial biobank.</title>
        <authorList>
            <person name="Liu C."/>
        </authorList>
    </citation>
    <scope>NUCLEOTIDE SEQUENCE [LARGE SCALE GENOMIC DNA]</scope>
    <source>
        <strain evidence="2 3">0.1xD8-82</strain>
    </source>
</reference>
<keyword evidence="1" id="KW-0812">Transmembrane</keyword>
<feature type="transmembrane region" description="Helical" evidence="1">
    <location>
        <begin position="520"/>
        <end position="541"/>
    </location>
</feature>
<feature type="transmembrane region" description="Helical" evidence="1">
    <location>
        <begin position="430"/>
        <end position="452"/>
    </location>
</feature>
<feature type="transmembrane region" description="Helical" evidence="1">
    <location>
        <begin position="669"/>
        <end position="688"/>
    </location>
</feature>
<feature type="transmembrane region" description="Helical" evidence="1">
    <location>
        <begin position="616"/>
        <end position="632"/>
    </location>
</feature>
<feature type="transmembrane region" description="Helical" evidence="1">
    <location>
        <begin position="399"/>
        <end position="418"/>
    </location>
</feature>
<keyword evidence="1" id="KW-0472">Membrane</keyword>
<dbReference type="EMBL" id="RAYQ01000008">
    <property type="protein sequence ID" value="RKI91776.1"/>
    <property type="molecule type" value="Genomic_DNA"/>
</dbReference>
<evidence type="ECO:0000313" key="3">
    <source>
        <dbReference type="Proteomes" id="UP000280696"/>
    </source>
</evidence>
<feature type="transmembrane region" description="Helical" evidence="1">
    <location>
        <begin position="210"/>
        <end position="231"/>
    </location>
</feature>
<gene>
    <name evidence="2" type="ORF">D7V94_09280</name>
</gene>
<feature type="transmembrane region" description="Helical" evidence="1">
    <location>
        <begin position="579"/>
        <end position="604"/>
    </location>
</feature>
<feature type="transmembrane region" description="Helical" evidence="1">
    <location>
        <begin position="638"/>
        <end position="657"/>
    </location>
</feature>
<sequence>MEIIWINVKENRMKNKRVFFIILVSIITLVCSGLCVRHYGMGVEPYYEEQFESAEVKEDAIYWLEEGTVVDQLYRNQASYMVGLDLYLTGTGKGCQGTLYIQLCDADGNLLSQKREQLEEIEPGKRYPVRFLESVDVRGHGNLIIRLFVGENNKAPGMIAAVEDTGVQDNITCSVNGKQVTDNLAISYLYGKWRYVGYRGQGKTVGDLEVLAASLFLIMTAAFFIVFCTLNRRKIRFENVIKFFKDNDNLKQILAVFWFFCIFLGASAIYKIPRGQYVPLWVYLYIICVLAATGAFAFRKRKGKGEKGMIKKLFSERLQDKGLILVVLLSTLVRIPLFLQIQVGDSALYYGAIQDICKNFEYSFGYIWTHFRLYSHYAIAYTFINCIGEFLLPGKMTGVLILTLILMDVALICIYKMFRGYWLNLSQKEAAVSTMLVSLCPLFLGLFSHVSLDNLLPVFTIFLLYAEYKEKTILKVVWLLTILLTKETGIVIVGGYLLAHICAHFLKSLKQKKGERLYCFLLNFHVMCAIGGVIFLCLFTIKQNGLFTWMGMSDKSGGSALNGVAEKVSVFLSYFWRKFSIIFVLDFEWIPTMIIIICLLCFWIKRRRWPSFRGQTSFLGTLGAFVLANFYLCEYVLARYHIFSAVMLWVLAFILLFKTFKNCLESLAGIAAAGVGMVLLVVQTFFFIDPLTNMAFEQFDTGKGKMISTEMEGGNFSETFMTNFRHTYLYGLFDAMLADSNFDTDAIIIIATVGDRMDFYEWTGYDKEEKRRVFCSLPDGEKVVPISHVCLEDIVDGSMEELPERGIIYFMPYIDYDEQEILKMAEPFYEAGERREVSNWGGTMAYYVMKRKSNTPPQAAGH</sequence>
<proteinExistence type="predicted"/>
<dbReference type="AlphaFoldDB" id="A0A3A9AX92"/>
<name>A0A3A9AX92_9FIRM</name>
<protein>
    <submittedName>
        <fullName evidence="2">Uncharacterized protein</fullName>
    </submittedName>
</protein>
<comment type="caution">
    <text evidence="2">The sequence shown here is derived from an EMBL/GenBank/DDBJ whole genome shotgun (WGS) entry which is preliminary data.</text>
</comment>
<organism evidence="2 3">
    <name type="scientific">Parablautia intestinalis</name>
    <dbReference type="NCBI Taxonomy" id="2320100"/>
    <lineage>
        <taxon>Bacteria</taxon>
        <taxon>Bacillati</taxon>
        <taxon>Bacillota</taxon>
        <taxon>Clostridia</taxon>
        <taxon>Lachnospirales</taxon>
        <taxon>Lachnospiraceae</taxon>
        <taxon>Parablautia</taxon>
    </lineage>
</organism>
<keyword evidence="3" id="KW-1185">Reference proteome</keyword>
<evidence type="ECO:0000313" key="2">
    <source>
        <dbReference type="EMBL" id="RKI91776.1"/>
    </source>
</evidence>
<feature type="transmembrane region" description="Helical" evidence="1">
    <location>
        <begin position="472"/>
        <end position="499"/>
    </location>
</feature>
<evidence type="ECO:0000256" key="1">
    <source>
        <dbReference type="SAM" id="Phobius"/>
    </source>
</evidence>